<dbReference type="EC" id="1.17.99.9" evidence="12"/>
<sequence length="354" mass="38012">MTLALNQTAGAPAKAAHAGIRRWLWTVAGLVFLMIIVGGATRLTGSGLSITEWKPITGALPPLSAEIWADEFAKYRASPQYQLLNNGMSLGEFQFIYWWEWGHRQLGRFIGLVYLAGFLLIALRRLLPARQVVTLFGMGLLLGLQGTIGWIMVASGLQPGMVAVAPVKLTLHLTFAGLFFASVVAFATALTPLRRVEPARGRALAWLLLLLLFVQVALGGLVAGSKAGFTFNTWPLMDGTLVPAGSQLFAQTPFWENFVDNVALVQFNHRLGAYVLFAVALWNLLALRRAAPASGSARRATALAGLVLAQSALGIVTLLLVVPLWAGLAHQALGFAVLAMGVVHVTRTEQAARV</sequence>
<evidence type="ECO:0000256" key="5">
    <source>
        <dbReference type="ARBA" id="ARBA00022989"/>
    </source>
</evidence>
<comment type="subunit">
    <text evidence="12">Interacts with CtaB.</text>
</comment>
<feature type="binding site" description="axial binding residue" evidence="12">
    <location>
        <position position="269"/>
    </location>
    <ligand>
        <name>heme</name>
        <dbReference type="ChEBI" id="CHEBI:30413"/>
    </ligand>
    <ligandPart>
        <name>Fe</name>
        <dbReference type="ChEBI" id="CHEBI:18248"/>
    </ligandPart>
</feature>
<dbReference type="STRING" id="53254.SAMN05660750_03753"/>
<keyword evidence="4 12" id="KW-0479">Metal-binding</keyword>
<organism evidence="13 14">
    <name type="scientific">Bosea thiooxidans</name>
    <dbReference type="NCBI Taxonomy" id="53254"/>
    <lineage>
        <taxon>Bacteria</taxon>
        <taxon>Pseudomonadati</taxon>
        <taxon>Pseudomonadota</taxon>
        <taxon>Alphaproteobacteria</taxon>
        <taxon>Hyphomicrobiales</taxon>
        <taxon>Boseaceae</taxon>
        <taxon>Bosea</taxon>
    </lineage>
</organism>
<dbReference type="InterPro" id="IPR023754">
    <property type="entry name" value="HemeA_Synthase_type2"/>
</dbReference>
<comment type="cofactor">
    <cofactor evidence="1 12">
        <name>heme b</name>
        <dbReference type="ChEBI" id="CHEBI:60344"/>
    </cofactor>
</comment>
<protein>
    <recommendedName>
        <fullName evidence="12">Heme A synthase</fullName>
        <shortName evidence="12">HAS</shortName>
        <ecNumber evidence="12">1.17.99.9</ecNumber>
    </recommendedName>
    <alternativeName>
        <fullName evidence="12">Cytochrome aa3-controlling protein</fullName>
    </alternativeName>
</protein>
<dbReference type="Proteomes" id="UP000051562">
    <property type="component" value="Unassembled WGS sequence"/>
</dbReference>
<feature type="transmembrane region" description="Helical" evidence="12">
    <location>
        <begin position="271"/>
        <end position="288"/>
    </location>
</feature>
<keyword evidence="12" id="KW-1003">Cell membrane</keyword>
<keyword evidence="8 12" id="KW-0350">Heme biosynthesis</keyword>
<evidence type="ECO:0000313" key="13">
    <source>
        <dbReference type="EMBL" id="KQK32377.1"/>
    </source>
</evidence>
<keyword evidence="6 12" id="KW-0560">Oxidoreductase</keyword>
<comment type="caution">
    <text evidence="13">The sequence shown here is derived from an EMBL/GenBank/DDBJ whole genome shotgun (WGS) entry which is preliminary data.</text>
</comment>
<evidence type="ECO:0000256" key="11">
    <source>
        <dbReference type="ARBA" id="ARBA00048044"/>
    </source>
</evidence>
<evidence type="ECO:0000256" key="2">
    <source>
        <dbReference type="ARBA" id="ARBA00004141"/>
    </source>
</evidence>
<dbReference type="PANTHER" id="PTHR23289:SF2">
    <property type="entry name" value="CYTOCHROME C OXIDASE ASSEMBLY PROTEIN COX15 HOMOLOG"/>
    <property type="match status" value="1"/>
</dbReference>
<evidence type="ECO:0000256" key="1">
    <source>
        <dbReference type="ARBA" id="ARBA00001970"/>
    </source>
</evidence>
<name>A0A0Q3M986_9HYPH</name>
<evidence type="ECO:0000256" key="10">
    <source>
        <dbReference type="ARBA" id="ARBA00044501"/>
    </source>
</evidence>
<dbReference type="GO" id="GO:0046872">
    <property type="term" value="F:metal ion binding"/>
    <property type="evidence" value="ECO:0007669"/>
    <property type="project" value="UniProtKB-KW"/>
</dbReference>
<dbReference type="EMBL" id="LMAR01000001">
    <property type="protein sequence ID" value="KQK32377.1"/>
    <property type="molecule type" value="Genomic_DNA"/>
</dbReference>
<dbReference type="UniPathway" id="UPA00269">
    <property type="reaction ID" value="UER00713"/>
</dbReference>
<evidence type="ECO:0000313" key="14">
    <source>
        <dbReference type="Proteomes" id="UP000051562"/>
    </source>
</evidence>
<keyword evidence="9 12" id="KW-0472">Membrane</keyword>
<dbReference type="InterPro" id="IPR003780">
    <property type="entry name" value="COX15/CtaA_fam"/>
</dbReference>
<dbReference type="PANTHER" id="PTHR23289">
    <property type="entry name" value="CYTOCHROME C OXIDASE ASSEMBLY PROTEIN COX15"/>
    <property type="match status" value="1"/>
</dbReference>
<reference evidence="13 14" key="1">
    <citation type="submission" date="2015-10" db="EMBL/GenBank/DDBJ databases">
        <title>Draft genome of Bosea thiooxidans.</title>
        <authorList>
            <person name="Wang X."/>
        </authorList>
    </citation>
    <scope>NUCLEOTIDE SEQUENCE [LARGE SCALE GENOMIC DNA]</scope>
    <source>
        <strain evidence="13 14">CGMCC 9174</strain>
    </source>
</reference>
<gene>
    <name evidence="12" type="primary">ctaA</name>
    <name evidence="13" type="ORF">ARD30_00940</name>
</gene>
<feature type="transmembrane region" description="Helical" evidence="12">
    <location>
        <begin position="106"/>
        <end position="123"/>
    </location>
</feature>
<keyword evidence="5 12" id="KW-1133">Transmembrane helix</keyword>
<keyword evidence="14" id="KW-1185">Reference proteome</keyword>
<comment type="similarity">
    <text evidence="12">Belongs to the COX15/CtaA family. Type 2 subfamily.</text>
</comment>
<feature type="binding site" description="axial binding residue" evidence="12">
    <location>
        <position position="330"/>
    </location>
    <ligand>
        <name>heme</name>
        <dbReference type="ChEBI" id="CHEBI:30413"/>
    </ligand>
    <ligandPart>
        <name>Fe</name>
        <dbReference type="ChEBI" id="CHEBI:18248"/>
    </ligandPart>
</feature>
<feature type="transmembrane region" description="Helical" evidence="12">
    <location>
        <begin position="203"/>
        <end position="224"/>
    </location>
</feature>
<evidence type="ECO:0000256" key="8">
    <source>
        <dbReference type="ARBA" id="ARBA00023133"/>
    </source>
</evidence>
<evidence type="ECO:0000256" key="9">
    <source>
        <dbReference type="ARBA" id="ARBA00023136"/>
    </source>
</evidence>
<feature type="transmembrane region" description="Helical" evidence="12">
    <location>
        <begin position="328"/>
        <end position="346"/>
    </location>
</feature>
<comment type="subcellular location">
    <subcellularLocation>
        <location evidence="12">Cell membrane</location>
        <topology evidence="12">Multi-pass membrane protein</topology>
    </subcellularLocation>
    <subcellularLocation>
        <location evidence="2">Membrane</location>
        <topology evidence="2">Multi-pass membrane protein</topology>
    </subcellularLocation>
</comment>
<dbReference type="GO" id="GO:0005886">
    <property type="term" value="C:plasma membrane"/>
    <property type="evidence" value="ECO:0007669"/>
    <property type="project" value="UniProtKB-SubCell"/>
</dbReference>
<feature type="transmembrane region" description="Helical" evidence="12">
    <location>
        <begin position="300"/>
        <end position="322"/>
    </location>
</feature>
<dbReference type="HAMAP" id="MF_01665">
    <property type="entry name" value="HemeA_synth_type2"/>
    <property type="match status" value="1"/>
</dbReference>
<keyword evidence="3 12" id="KW-0812">Transmembrane</keyword>
<evidence type="ECO:0000256" key="3">
    <source>
        <dbReference type="ARBA" id="ARBA00022692"/>
    </source>
</evidence>
<dbReference type="GO" id="GO:0006784">
    <property type="term" value="P:heme A biosynthetic process"/>
    <property type="evidence" value="ECO:0007669"/>
    <property type="project" value="UniProtKB-UniRule"/>
</dbReference>
<keyword evidence="7 12" id="KW-0408">Iron</keyword>
<evidence type="ECO:0000256" key="4">
    <source>
        <dbReference type="ARBA" id="ARBA00022723"/>
    </source>
</evidence>
<feature type="transmembrane region" description="Helical" evidence="12">
    <location>
        <begin position="135"/>
        <end position="157"/>
    </location>
</feature>
<feature type="transmembrane region" description="Helical" evidence="12">
    <location>
        <begin position="23"/>
        <end position="43"/>
    </location>
</feature>
<dbReference type="Pfam" id="PF02628">
    <property type="entry name" value="COX15-CtaA"/>
    <property type="match status" value="1"/>
</dbReference>
<evidence type="ECO:0000256" key="7">
    <source>
        <dbReference type="ARBA" id="ARBA00023004"/>
    </source>
</evidence>
<evidence type="ECO:0000256" key="12">
    <source>
        <dbReference type="HAMAP-Rule" id="MF_01665"/>
    </source>
</evidence>
<dbReference type="RefSeq" id="WP_055726322.1">
    <property type="nucleotide sequence ID" value="NZ_LMAR01000001.1"/>
</dbReference>
<dbReference type="GO" id="GO:0120547">
    <property type="term" value="F:heme A synthase activity"/>
    <property type="evidence" value="ECO:0007669"/>
    <property type="project" value="UniProtKB-EC"/>
</dbReference>
<comment type="catalytic activity">
    <reaction evidence="11">
        <text>Fe(II)-heme o + 2 A + H2O = Fe(II)-heme a + 2 AH2</text>
        <dbReference type="Rhea" id="RHEA:63388"/>
        <dbReference type="ChEBI" id="CHEBI:13193"/>
        <dbReference type="ChEBI" id="CHEBI:15377"/>
        <dbReference type="ChEBI" id="CHEBI:17499"/>
        <dbReference type="ChEBI" id="CHEBI:60530"/>
        <dbReference type="ChEBI" id="CHEBI:61715"/>
        <dbReference type="EC" id="1.17.99.9"/>
    </reaction>
    <physiologicalReaction direction="left-to-right" evidence="11">
        <dbReference type="Rhea" id="RHEA:63389"/>
    </physiologicalReaction>
</comment>
<feature type="transmembrane region" description="Helical" evidence="12">
    <location>
        <begin position="169"/>
        <end position="191"/>
    </location>
</feature>
<accession>A0A0Q3M986</accession>
<proteinExistence type="inferred from homology"/>
<evidence type="ECO:0000256" key="6">
    <source>
        <dbReference type="ARBA" id="ARBA00023002"/>
    </source>
</evidence>
<comment type="function">
    <text evidence="12">Catalyzes the conversion of heme O to heme A by two successive hydroxylations of the methyl group at C8. The first hydroxylation forms heme I, the second hydroxylation results in an unstable dihydroxymethyl group, which spontaneously dehydrates, resulting in the formyl group of heme A.</text>
</comment>
<dbReference type="AlphaFoldDB" id="A0A0Q3M986"/>
<comment type="pathway">
    <text evidence="10 12">Porphyrin-containing compound metabolism; heme A biosynthesis; heme A from heme O: step 1/1.</text>
</comment>